<dbReference type="AlphaFoldDB" id="A0A2S8BBW0"/>
<dbReference type="Proteomes" id="UP000238296">
    <property type="component" value="Unassembled WGS sequence"/>
</dbReference>
<evidence type="ECO:0000313" key="3">
    <source>
        <dbReference type="Proteomes" id="UP000238296"/>
    </source>
</evidence>
<sequence>MPYFSVNASASSADSGAVPDVTARIPARSSRVRSECNTIRSAAGTSDTAPGRYLRTASAQRPNSNRSSSTKERASATHCSTRNTPPMCTSGELTIAMPRRGSVGAWAPNTLCASMS</sequence>
<accession>A0A2S8BBW0</accession>
<organism evidence="2 3">
    <name type="scientific">Mycobacterium talmoniae</name>
    <dbReference type="NCBI Taxonomy" id="1858794"/>
    <lineage>
        <taxon>Bacteria</taxon>
        <taxon>Bacillati</taxon>
        <taxon>Actinomycetota</taxon>
        <taxon>Actinomycetes</taxon>
        <taxon>Mycobacteriales</taxon>
        <taxon>Mycobacteriaceae</taxon>
        <taxon>Mycobacterium</taxon>
    </lineage>
</organism>
<evidence type="ECO:0000256" key="1">
    <source>
        <dbReference type="SAM" id="MobiDB-lite"/>
    </source>
</evidence>
<reference evidence="2 3" key="1">
    <citation type="journal article" date="2017" name="Int. J. Syst. Evol. Microbiol.">
        <title>Mycobacterium talmoniae sp. nov., a slowly growing mycobacterium isolated from human respiratory samples.</title>
        <authorList>
            <person name="Davidson R.M."/>
            <person name="DeGroote M.A."/>
            <person name="Marola J.L."/>
            <person name="Buss S."/>
            <person name="Jones V."/>
            <person name="McNeil M.R."/>
            <person name="Freifeld A.G."/>
            <person name="Elaine Epperson L."/>
            <person name="Hasan N.A."/>
            <person name="Jackson M."/>
            <person name="Iwen P.C."/>
            <person name="Salfinger M."/>
            <person name="Strong M."/>
        </authorList>
    </citation>
    <scope>NUCLEOTIDE SEQUENCE [LARGE SCALE GENOMIC DNA]</scope>
    <source>
        <strain evidence="2 3">ATCC BAA-2683</strain>
    </source>
</reference>
<comment type="caution">
    <text evidence="2">The sequence shown here is derived from an EMBL/GenBank/DDBJ whole genome shotgun (WGS) entry which is preliminary data.</text>
</comment>
<dbReference type="EMBL" id="PPEA01000958">
    <property type="protein sequence ID" value="PQM44131.1"/>
    <property type="molecule type" value="Genomic_DNA"/>
</dbReference>
<protein>
    <submittedName>
        <fullName evidence="2">Uncharacterized protein</fullName>
    </submittedName>
</protein>
<feature type="compositionally biased region" description="Polar residues" evidence="1">
    <location>
        <begin position="57"/>
        <end position="68"/>
    </location>
</feature>
<feature type="region of interest" description="Disordered" evidence="1">
    <location>
        <begin position="27"/>
        <end position="88"/>
    </location>
</feature>
<name>A0A2S8BBW0_9MYCO</name>
<feature type="compositionally biased region" description="Polar residues" evidence="1">
    <location>
        <begin position="77"/>
        <end position="87"/>
    </location>
</feature>
<feature type="compositionally biased region" description="Polar residues" evidence="1">
    <location>
        <begin position="35"/>
        <end position="48"/>
    </location>
</feature>
<gene>
    <name evidence="2" type="ORF">C1Y40_05711</name>
</gene>
<evidence type="ECO:0000313" key="2">
    <source>
        <dbReference type="EMBL" id="PQM44131.1"/>
    </source>
</evidence>
<proteinExistence type="predicted"/>